<dbReference type="CDD" id="cd00383">
    <property type="entry name" value="trans_reg_C"/>
    <property type="match status" value="1"/>
</dbReference>
<keyword evidence="5" id="KW-1185">Reference proteome</keyword>
<dbReference type="InterPro" id="IPR016032">
    <property type="entry name" value="Sig_transdc_resp-reg_C-effctor"/>
</dbReference>
<gene>
    <name evidence="4" type="ORF">GCM10007173_02180</name>
</gene>
<dbReference type="Pfam" id="PF00486">
    <property type="entry name" value="Trans_reg_C"/>
    <property type="match status" value="1"/>
</dbReference>
<evidence type="ECO:0000256" key="2">
    <source>
        <dbReference type="PROSITE-ProRule" id="PRU01091"/>
    </source>
</evidence>
<dbReference type="SUPFAM" id="SSF46894">
    <property type="entry name" value="C-terminal effector domain of the bipartite response regulators"/>
    <property type="match status" value="1"/>
</dbReference>
<name>A0ABQ2D869_9MICC</name>
<dbReference type="InterPro" id="IPR001867">
    <property type="entry name" value="OmpR/PhoB-type_DNA-bd"/>
</dbReference>
<dbReference type="Pfam" id="PF02602">
    <property type="entry name" value="HEM4"/>
    <property type="match status" value="1"/>
</dbReference>
<accession>A0ABQ2D869</accession>
<dbReference type="GeneID" id="303302636"/>
<dbReference type="PANTHER" id="PTHR40082">
    <property type="entry name" value="BLR5956 PROTEIN"/>
    <property type="match status" value="1"/>
</dbReference>
<evidence type="ECO:0000313" key="4">
    <source>
        <dbReference type="EMBL" id="GGJ47196.1"/>
    </source>
</evidence>
<dbReference type="InterPro" id="IPR036108">
    <property type="entry name" value="4pyrrol_syn_uPrphyn_synt_sf"/>
</dbReference>
<evidence type="ECO:0000256" key="1">
    <source>
        <dbReference type="ARBA" id="ARBA00023125"/>
    </source>
</evidence>
<dbReference type="SMART" id="SM00862">
    <property type="entry name" value="Trans_reg_C"/>
    <property type="match status" value="1"/>
</dbReference>
<dbReference type="NCBIfam" id="NF005568">
    <property type="entry name" value="PRK07239.1"/>
    <property type="match status" value="1"/>
</dbReference>
<feature type="domain" description="OmpR/PhoB-type" evidence="3">
    <location>
        <begin position="275"/>
        <end position="369"/>
    </location>
</feature>
<evidence type="ECO:0000259" key="3">
    <source>
        <dbReference type="PROSITE" id="PS51755"/>
    </source>
</evidence>
<organism evidence="4 5">
    <name type="scientific">Glutamicibacter ardleyensis</name>
    <dbReference type="NCBI Taxonomy" id="225894"/>
    <lineage>
        <taxon>Bacteria</taxon>
        <taxon>Bacillati</taxon>
        <taxon>Actinomycetota</taxon>
        <taxon>Actinomycetes</taxon>
        <taxon>Micrococcales</taxon>
        <taxon>Micrococcaceae</taxon>
        <taxon>Glutamicibacter</taxon>
    </lineage>
</organism>
<dbReference type="Gene3D" id="1.10.10.10">
    <property type="entry name" value="Winged helix-like DNA-binding domain superfamily/Winged helix DNA-binding domain"/>
    <property type="match status" value="1"/>
</dbReference>
<dbReference type="SUPFAM" id="SSF69618">
    <property type="entry name" value="HemD-like"/>
    <property type="match status" value="1"/>
</dbReference>
<feature type="DNA-binding region" description="OmpR/PhoB-type" evidence="2">
    <location>
        <begin position="275"/>
        <end position="369"/>
    </location>
</feature>
<dbReference type="EMBL" id="BMKX01000001">
    <property type="protein sequence ID" value="GGJ47196.1"/>
    <property type="molecule type" value="Genomic_DNA"/>
</dbReference>
<comment type="caution">
    <text evidence="4">The sequence shown here is derived from an EMBL/GenBank/DDBJ whole genome shotgun (WGS) entry which is preliminary data.</text>
</comment>
<dbReference type="InterPro" id="IPR036388">
    <property type="entry name" value="WH-like_DNA-bd_sf"/>
</dbReference>
<dbReference type="InterPro" id="IPR039793">
    <property type="entry name" value="UROS/Hem4"/>
</dbReference>
<reference evidence="5" key="1">
    <citation type="journal article" date="2019" name="Int. J. Syst. Evol. Microbiol.">
        <title>The Global Catalogue of Microorganisms (GCM) 10K type strain sequencing project: providing services to taxonomists for standard genome sequencing and annotation.</title>
        <authorList>
            <consortium name="The Broad Institute Genomics Platform"/>
            <consortium name="The Broad Institute Genome Sequencing Center for Infectious Disease"/>
            <person name="Wu L."/>
            <person name="Ma J."/>
        </authorList>
    </citation>
    <scope>NUCLEOTIDE SEQUENCE [LARGE SCALE GENOMIC DNA]</scope>
    <source>
        <strain evidence="5">CGMCC 1.3685</strain>
    </source>
</reference>
<dbReference type="RefSeq" id="WP_096254920.1">
    <property type="nucleotide sequence ID" value="NZ_BMKX01000001.1"/>
</dbReference>
<evidence type="ECO:0000313" key="5">
    <source>
        <dbReference type="Proteomes" id="UP000606115"/>
    </source>
</evidence>
<sequence length="369" mass="39678">MSPQLSLPLSGFRIAVTSNRRSEELVEALERRGAEVTHAPLLKLAPLDDEAVLVEQTKKLIELRPETVIISTAYGLRRWFDSAEAAGLGHELCQCLNSAKLYVRGAKAHGAVRALGFHATAVAKDGTTAGLLDQLANEITGQTVAVQLHADSDHGLQLALRELGAARVLKVEPYRWLDTSSEQHLSNLVEGICAAHFDAITFTSAPSVHALLAAARSRNRTAALIRSLSERVVVATVGPVTAAPLEAAGVTGTLVPERHRMGAMILQLVGHLSELGTLSTSTVFGDCALRGRTLSLNGERCELSPAQTEILRRLMEASGSVVTREELVSVLPSTSSNHALDMTLSRLRRTLPHPDLITTVIKRGYRINV</sequence>
<dbReference type="Proteomes" id="UP000606115">
    <property type="component" value="Unassembled WGS sequence"/>
</dbReference>
<dbReference type="PROSITE" id="PS51755">
    <property type="entry name" value="OMPR_PHOB"/>
    <property type="match status" value="1"/>
</dbReference>
<dbReference type="Gene3D" id="3.40.50.10090">
    <property type="match status" value="2"/>
</dbReference>
<protein>
    <submittedName>
        <fullName evidence="4">Uroporphyrinogen-III synthase</fullName>
    </submittedName>
</protein>
<dbReference type="InterPro" id="IPR003754">
    <property type="entry name" value="4pyrrol_synth_uPrphyn_synth"/>
</dbReference>
<dbReference type="PANTHER" id="PTHR40082:SF1">
    <property type="entry name" value="BLR5956 PROTEIN"/>
    <property type="match status" value="1"/>
</dbReference>
<proteinExistence type="predicted"/>
<dbReference type="CDD" id="cd06578">
    <property type="entry name" value="HemD"/>
    <property type="match status" value="1"/>
</dbReference>
<keyword evidence="1 2" id="KW-0238">DNA-binding</keyword>